<organism evidence="1 2">
    <name type="scientific">Purpureocillium lilacinum</name>
    <name type="common">Paecilomyces lilacinus</name>
    <dbReference type="NCBI Taxonomy" id="33203"/>
    <lineage>
        <taxon>Eukaryota</taxon>
        <taxon>Fungi</taxon>
        <taxon>Dikarya</taxon>
        <taxon>Ascomycota</taxon>
        <taxon>Pezizomycotina</taxon>
        <taxon>Sordariomycetes</taxon>
        <taxon>Hypocreomycetidae</taxon>
        <taxon>Hypocreales</taxon>
        <taxon>Ophiocordycipitaceae</taxon>
        <taxon>Purpureocillium</taxon>
    </lineage>
</organism>
<keyword evidence="2" id="KW-1185">Reference proteome</keyword>
<dbReference type="EMBL" id="JBGNUJ010000010">
    <property type="protein sequence ID" value="KAL3954779.1"/>
    <property type="molecule type" value="Genomic_DNA"/>
</dbReference>
<evidence type="ECO:0000313" key="1">
    <source>
        <dbReference type="EMBL" id="KAL3954779.1"/>
    </source>
</evidence>
<dbReference type="Proteomes" id="UP001638806">
    <property type="component" value="Unassembled WGS sequence"/>
</dbReference>
<name>A0ACC4DGS2_PURLI</name>
<evidence type="ECO:0000313" key="2">
    <source>
        <dbReference type="Proteomes" id="UP001638806"/>
    </source>
</evidence>
<proteinExistence type="predicted"/>
<reference evidence="1" key="1">
    <citation type="submission" date="2024-12" db="EMBL/GenBank/DDBJ databases">
        <title>Comparative genomics and development of molecular markers within Purpureocillium lilacinum and among Purpureocillium species.</title>
        <authorList>
            <person name="Yeh Z.-Y."/>
            <person name="Ni N.-T."/>
            <person name="Lo P.-H."/>
            <person name="Mushyakhwo K."/>
            <person name="Lin C.-F."/>
            <person name="Nai Y.-S."/>
        </authorList>
    </citation>
    <scope>NUCLEOTIDE SEQUENCE</scope>
    <source>
        <strain evidence="1">NCHU-NPUST-175</strain>
    </source>
</reference>
<protein>
    <submittedName>
        <fullName evidence="1">Uncharacterized protein</fullName>
    </submittedName>
</protein>
<gene>
    <name evidence="1" type="ORF">ACCO45_010342</name>
</gene>
<accession>A0ACC4DGS2</accession>
<comment type="caution">
    <text evidence="1">The sequence shown here is derived from an EMBL/GenBank/DDBJ whole genome shotgun (WGS) entry which is preliminary data.</text>
</comment>
<sequence>MPSADSIVVAMRYKKGSVQRSNADSSFAGFQPRAQTSGSVAGAFLAPPLCVTTLASRTLASMSIDVV</sequence>